<gene>
    <name evidence="1" type="ORF">DXB80_14350</name>
</gene>
<protein>
    <submittedName>
        <fullName evidence="1">Uncharacterized protein</fullName>
    </submittedName>
</protein>
<evidence type="ECO:0000313" key="1">
    <source>
        <dbReference type="EMBL" id="RGN03104.1"/>
    </source>
</evidence>
<dbReference type="SUPFAM" id="SSF54427">
    <property type="entry name" value="NTF2-like"/>
    <property type="match status" value="1"/>
</dbReference>
<dbReference type="AlphaFoldDB" id="A0AA92T1U8"/>
<dbReference type="Gene3D" id="1.25.40.10">
    <property type="entry name" value="Tetratricopeptide repeat domain"/>
    <property type="match status" value="1"/>
</dbReference>
<accession>A0AA92T1U8</accession>
<comment type="caution">
    <text evidence="1">The sequence shown here is derived from an EMBL/GenBank/DDBJ whole genome shotgun (WGS) entry which is preliminary data.</text>
</comment>
<dbReference type="InterPro" id="IPR032710">
    <property type="entry name" value="NTF2-like_dom_sf"/>
</dbReference>
<dbReference type="Proteomes" id="UP000261245">
    <property type="component" value="Unassembled WGS sequence"/>
</dbReference>
<dbReference type="RefSeq" id="WP_118067424.1">
    <property type="nucleotide sequence ID" value="NZ_QRSU01000080.1"/>
</dbReference>
<name>A0AA92T1U8_9BACT</name>
<reference evidence="1 2" key="1">
    <citation type="submission" date="2018-08" db="EMBL/GenBank/DDBJ databases">
        <title>A genome reference for cultivated species of the human gut microbiota.</title>
        <authorList>
            <person name="Zou Y."/>
            <person name="Xue W."/>
            <person name="Luo G."/>
        </authorList>
    </citation>
    <scope>NUCLEOTIDE SEQUENCE [LARGE SCALE GENOMIC DNA]</scope>
    <source>
        <strain evidence="1 2">OM06-11</strain>
    </source>
</reference>
<dbReference type="InterPro" id="IPR011990">
    <property type="entry name" value="TPR-like_helical_dom_sf"/>
</dbReference>
<organism evidence="1 2">
    <name type="scientific">Segatella copri</name>
    <dbReference type="NCBI Taxonomy" id="165179"/>
    <lineage>
        <taxon>Bacteria</taxon>
        <taxon>Pseudomonadati</taxon>
        <taxon>Bacteroidota</taxon>
        <taxon>Bacteroidia</taxon>
        <taxon>Bacteroidales</taxon>
        <taxon>Prevotellaceae</taxon>
        <taxon>Segatella</taxon>
    </lineage>
</organism>
<dbReference type="SUPFAM" id="SSF81901">
    <property type="entry name" value="HCP-like"/>
    <property type="match status" value="1"/>
</dbReference>
<evidence type="ECO:0000313" key="2">
    <source>
        <dbReference type="Proteomes" id="UP000261245"/>
    </source>
</evidence>
<proteinExistence type="predicted"/>
<sequence length="411" mass="47365">MGIIAKKKIWTLTIQEGLPDDIYKQAVRALDEGIINDDFSAFESMLDDNVRWEWAKESRSPIIGRNEVIGYWKDWVKRVTHDELDVEFEVKFCTFYSRTTLAISPNGYATAYVLFNIENGLIKLGVFVGRIVDRINLFGKADKKWEETLDHFPLALQEKDIKEISKQEARGNSMPCLNCGRTSELLSWENVVFSNSSIDFSGVVSTCPCCNKVVEFVFDEESALHDENRLERVIGTKKEEELLMTNDMFQIGLYYTMPLIHSEYIASLFKGESIKMKVAAATLGATKRKETSPYAAAAKFMEQVLYVLYMENYDEYEKIKNCYIDALNNGVYEAANNLGILTYNVEHLDKEKGLEYFRIAAEHNSTAALKNLVKIFWQERKYEDLISLLRDDNGKNEFEKEGHVFQRISKF</sequence>
<dbReference type="EMBL" id="QSUC01000069">
    <property type="protein sequence ID" value="RGN03104.1"/>
    <property type="molecule type" value="Genomic_DNA"/>
</dbReference>